<dbReference type="Proteomes" id="UP000824073">
    <property type="component" value="Unassembled WGS sequence"/>
</dbReference>
<dbReference type="GO" id="GO:0005886">
    <property type="term" value="C:plasma membrane"/>
    <property type="evidence" value="ECO:0007669"/>
    <property type="project" value="UniProtKB-SubCell"/>
</dbReference>
<evidence type="ECO:0000256" key="2">
    <source>
        <dbReference type="ARBA" id="ARBA00005540"/>
    </source>
</evidence>
<evidence type="ECO:0000256" key="1">
    <source>
        <dbReference type="ARBA" id="ARBA00004651"/>
    </source>
</evidence>
<dbReference type="PANTHER" id="PTHR38438">
    <property type="entry name" value="RIBOFLAVIN TRANSPORTER RIBU"/>
    <property type="match status" value="1"/>
</dbReference>
<evidence type="ECO:0000256" key="7">
    <source>
        <dbReference type="ARBA" id="ARBA00023136"/>
    </source>
</evidence>
<dbReference type="InterPro" id="IPR024529">
    <property type="entry name" value="ECF_trnsprt_substrate-spec"/>
</dbReference>
<protein>
    <recommendedName>
        <fullName evidence="8">Riboflavin transporter</fullName>
    </recommendedName>
</protein>
<organism evidence="10 11">
    <name type="scientific">Candidatus Ventrousia excrementavium</name>
    <dbReference type="NCBI Taxonomy" id="2840961"/>
    <lineage>
        <taxon>Bacteria</taxon>
        <taxon>Bacillati</taxon>
        <taxon>Bacillota</taxon>
        <taxon>Clostridia</taxon>
        <taxon>Eubacteriales</taxon>
        <taxon>Clostridiaceae</taxon>
        <taxon>Clostridiaceae incertae sedis</taxon>
        <taxon>Candidatus Ventrousia</taxon>
    </lineage>
</organism>
<reference evidence="10" key="1">
    <citation type="submission" date="2020-10" db="EMBL/GenBank/DDBJ databases">
        <authorList>
            <person name="Gilroy R."/>
        </authorList>
    </citation>
    <scope>NUCLEOTIDE SEQUENCE</scope>
    <source>
        <strain evidence="10">CHK191-8634</strain>
    </source>
</reference>
<feature type="transmembrane region" description="Helical" evidence="9">
    <location>
        <begin position="87"/>
        <end position="107"/>
    </location>
</feature>
<comment type="similarity">
    <text evidence="2 8">Belongs to the prokaryotic riboflavin transporter (P-RFT) (TC 2.A.87) family.</text>
</comment>
<dbReference type="EMBL" id="DVMR01000009">
    <property type="protein sequence ID" value="HIU42804.1"/>
    <property type="molecule type" value="Genomic_DNA"/>
</dbReference>
<evidence type="ECO:0000256" key="6">
    <source>
        <dbReference type="ARBA" id="ARBA00022989"/>
    </source>
</evidence>
<keyword evidence="3 8" id="KW-0813">Transport</keyword>
<keyword evidence="7 8" id="KW-0472">Membrane</keyword>
<evidence type="ECO:0000256" key="3">
    <source>
        <dbReference type="ARBA" id="ARBA00022448"/>
    </source>
</evidence>
<gene>
    <name evidence="10" type="ORF">IAB67_00715</name>
</gene>
<accession>A0A9D1LK71</accession>
<dbReference type="PIRSF" id="PIRSF037778">
    <property type="entry name" value="UCP037778_transp_RibU"/>
    <property type="match status" value="1"/>
</dbReference>
<comment type="subcellular location">
    <subcellularLocation>
        <location evidence="1">Cell membrane</location>
        <topology evidence="1">Multi-pass membrane protein</topology>
    </subcellularLocation>
</comment>
<feature type="transmembrane region" description="Helical" evidence="9">
    <location>
        <begin position="15"/>
        <end position="41"/>
    </location>
</feature>
<keyword evidence="5 9" id="KW-0812">Transmembrane</keyword>
<evidence type="ECO:0000256" key="8">
    <source>
        <dbReference type="PIRNR" id="PIRNR037778"/>
    </source>
</evidence>
<feature type="transmembrane region" description="Helical" evidence="9">
    <location>
        <begin position="116"/>
        <end position="137"/>
    </location>
</feature>
<dbReference type="AlphaFoldDB" id="A0A9D1LK71"/>
<evidence type="ECO:0000256" key="5">
    <source>
        <dbReference type="ARBA" id="ARBA00022692"/>
    </source>
</evidence>
<evidence type="ECO:0000313" key="10">
    <source>
        <dbReference type="EMBL" id="HIU42804.1"/>
    </source>
</evidence>
<name>A0A9D1LK71_9CLOT</name>
<dbReference type="Pfam" id="PF12822">
    <property type="entry name" value="ECF_trnsprt"/>
    <property type="match status" value="1"/>
</dbReference>
<dbReference type="PANTHER" id="PTHR38438:SF1">
    <property type="entry name" value="RIBOFLAVIN TRANSPORTER RIBU"/>
    <property type="match status" value="1"/>
</dbReference>
<dbReference type="Gene3D" id="1.10.1760.20">
    <property type="match status" value="1"/>
</dbReference>
<feature type="transmembrane region" description="Helical" evidence="9">
    <location>
        <begin position="53"/>
        <end position="75"/>
    </location>
</feature>
<dbReference type="InterPro" id="IPR025720">
    <property type="entry name" value="RibU"/>
</dbReference>
<proteinExistence type="inferred from homology"/>
<evidence type="ECO:0000256" key="9">
    <source>
        <dbReference type="SAM" id="Phobius"/>
    </source>
</evidence>
<feature type="transmembrane region" description="Helical" evidence="9">
    <location>
        <begin position="157"/>
        <end position="177"/>
    </location>
</feature>
<sequence>MNQSNSLSRPRHARARYIACVGMLTAVCYVVTLVCQLIPPVQGILSFDLKDAVAVIGAFIFGPIAGLALALLPSLLEFLTYSGTGPVGLLMNVLSTAAFVLPAAILYKRSKTRRTAVIGLLISIVFMTVVMLLWNYIVTPGYMEVPRDVVVSMLIPLFLPFNLAKGAANTILALILYKPVVGALRRAGLAPQ</sequence>
<evidence type="ECO:0000256" key="4">
    <source>
        <dbReference type="ARBA" id="ARBA00022475"/>
    </source>
</evidence>
<keyword evidence="4 8" id="KW-1003">Cell membrane</keyword>
<comment type="caution">
    <text evidence="10">The sequence shown here is derived from an EMBL/GenBank/DDBJ whole genome shotgun (WGS) entry which is preliminary data.</text>
</comment>
<reference evidence="10" key="2">
    <citation type="journal article" date="2021" name="PeerJ">
        <title>Extensive microbial diversity within the chicken gut microbiome revealed by metagenomics and culture.</title>
        <authorList>
            <person name="Gilroy R."/>
            <person name="Ravi A."/>
            <person name="Getino M."/>
            <person name="Pursley I."/>
            <person name="Horton D.L."/>
            <person name="Alikhan N.F."/>
            <person name="Baker D."/>
            <person name="Gharbi K."/>
            <person name="Hall N."/>
            <person name="Watson M."/>
            <person name="Adriaenssens E.M."/>
            <person name="Foster-Nyarko E."/>
            <person name="Jarju S."/>
            <person name="Secka A."/>
            <person name="Antonio M."/>
            <person name="Oren A."/>
            <person name="Chaudhuri R.R."/>
            <person name="La Ragione R."/>
            <person name="Hildebrand F."/>
            <person name="Pallen M.J."/>
        </authorList>
    </citation>
    <scope>NUCLEOTIDE SEQUENCE</scope>
    <source>
        <strain evidence="10">CHK191-8634</strain>
    </source>
</reference>
<evidence type="ECO:0000313" key="11">
    <source>
        <dbReference type="Proteomes" id="UP000824073"/>
    </source>
</evidence>
<keyword evidence="6 9" id="KW-1133">Transmembrane helix</keyword>
<dbReference type="GO" id="GO:0032217">
    <property type="term" value="F:riboflavin transmembrane transporter activity"/>
    <property type="evidence" value="ECO:0007669"/>
    <property type="project" value="UniProtKB-UniRule"/>
</dbReference>
<comment type="function">
    <text evidence="8">Probably a riboflavin-binding protein that interacts with the energy-coupling factor (ECF) ABC-transporter complex.</text>
</comment>